<evidence type="ECO:0000313" key="4">
    <source>
        <dbReference type="Proteomes" id="UP000563426"/>
    </source>
</evidence>
<comment type="caution">
    <text evidence="3">The sequence shown here is derived from an EMBL/GenBank/DDBJ whole genome shotgun (WGS) entry which is preliminary data.</text>
</comment>
<dbReference type="PANTHER" id="PTHR35861:SF1">
    <property type="entry name" value="PHAGE TAIL SHEATH PROTEIN"/>
    <property type="match status" value="1"/>
</dbReference>
<dbReference type="InterPro" id="IPR020287">
    <property type="entry name" value="Tail_sheath_C"/>
</dbReference>
<dbReference type="AlphaFoldDB" id="A0A7Y4KJ11"/>
<organism evidence="3 4">
    <name type="scientific">Corallococcus exercitus</name>
    <dbReference type="NCBI Taxonomy" id="2316736"/>
    <lineage>
        <taxon>Bacteria</taxon>
        <taxon>Pseudomonadati</taxon>
        <taxon>Myxococcota</taxon>
        <taxon>Myxococcia</taxon>
        <taxon>Myxococcales</taxon>
        <taxon>Cystobacterineae</taxon>
        <taxon>Myxococcaceae</taxon>
        <taxon>Corallococcus</taxon>
    </lineage>
</organism>
<dbReference type="PANTHER" id="PTHR35861">
    <property type="match status" value="1"/>
</dbReference>
<dbReference type="Gene3D" id="3.40.50.11780">
    <property type="match status" value="1"/>
</dbReference>
<accession>A0A7Y4KJ11</accession>
<reference evidence="3 4" key="1">
    <citation type="submission" date="2020-05" db="EMBL/GenBank/DDBJ databases">
        <authorList>
            <person name="Whitworth D."/>
        </authorList>
    </citation>
    <scope>NUCLEOTIDE SEQUENCE [LARGE SCALE GENOMIC DNA]</scope>
    <source>
        <strain evidence="3 4">AB043B</strain>
    </source>
</reference>
<evidence type="ECO:0000256" key="1">
    <source>
        <dbReference type="ARBA" id="ARBA00008005"/>
    </source>
</evidence>
<name>A0A7Y4KJ11_9BACT</name>
<evidence type="ECO:0000259" key="2">
    <source>
        <dbReference type="Pfam" id="PF17482"/>
    </source>
</evidence>
<keyword evidence="4" id="KW-1185">Reference proteome</keyword>
<dbReference type="Pfam" id="PF17482">
    <property type="entry name" value="Phage_sheath_1C"/>
    <property type="match status" value="1"/>
</dbReference>
<proteinExistence type="inferred from homology"/>
<feature type="domain" description="Tail sheath protein C-terminal" evidence="2">
    <location>
        <begin position="300"/>
        <end position="404"/>
    </location>
</feature>
<dbReference type="Proteomes" id="UP000563426">
    <property type="component" value="Unassembled WGS sequence"/>
</dbReference>
<sequence length="412" mass="44570">MASAKVTYAPGEFGELASTLQSLIRASSAVPAFSKATVRVVGKRLQIISGVGTTDALIQFTDQPSEGQTDGLVARLGLNENQNVQRYSLGVGTAQGQQAGAVAGTDGTPPGASQIIGSEQDKTGLYALEDVNLLNLLCIPRTADLSENEGLAVISAATAYCTRRRAFFLVDPPSVRTSVSHAAQGIREWVSDRLPPERNAAVYWPNVLVPDPLDNYRLRSLPPSGTLAGLYARTDSARGVWKAPAGTEATLVNVQGMAYNVTDAENGVLNPLGINCLRSLPVYGRIAWGARTTRGADQQADEYKYVPIRRLALYIEESLYRGTQWVVFEPNDEPLWSQIRLNLGAFMHTLFRQGAFQGKSPREAYFVKCDAETTTQDDINRGIVNIVVGFAPLKPTEFVVIQLQQIAGQLEA</sequence>
<gene>
    <name evidence="3" type="ORF">HMI49_15815</name>
</gene>
<evidence type="ECO:0000313" key="3">
    <source>
        <dbReference type="EMBL" id="NOK34667.1"/>
    </source>
</evidence>
<dbReference type="InterPro" id="IPR052042">
    <property type="entry name" value="Tail_sheath_structural"/>
</dbReference>
<dbReference type="EMBL" id="JABFJV010000078">
    <property type="protein sequence ID" value="NOK34667.1"/>
    <property type="molecule type" value="Genomic_DNA"/>
</dbReference>
<protein>
    <submittedName>
        <fullName evidence="3">Phage tail sheath family protein</fullName>
    </submittedName>
</protein>
<comment type="similarity">
    <text evidence="1">Belongs to the myoviridae tail sheath protein family.</text>
</comment>